<dbReference type="InterPro" id="IPR011042">
    <property type="entry name" value="6-blade_b-propeller_TolB-like"/>
</dbReference>
<dbReference type="Gene3D" id="2.130.10.10">
    <property type="entry name" value="YVTN repeat-like/Quinoprotein amine dehydrogenase"/>
    <property type="match status" value="1"/>
</dbReference>
<proteinExistence type="predicted"/>
<dbReference type="PANTHER" id="PTHR36842">
    <property type="entry name" value="PROTEIN TOLB HOMOLOG"/>
    <property type="match status" value="1"/>
</dbReference>
<organism evidence="2 3">
    <name type="scientific">Actinoplanes teichomyceticus</name>
    <dbReference type="NCBI Taxonomy" id="1867"/>
    <lineage>
        <taxon>Bacteria</taxon>
        <taxon>Bacillati</taxon>
        <taxon>Actinomycetota</taxon>
        <taxon>Actinomycetes</taxon>
        <taxon>Micromonosporales</taxon>
        <taxon>Micromonosporaceae</taxon>
        <taxon>Actinoplanes</taxon>
    </lineage>
</organism>
<comment type="caution">
    <text evidence="2">The sequence shown here is derived from an EMBL/GenBank/DDBJ whole genome shotgun (WGS) entry which is preliminary data.</text>
</comment>
<dbReference type="EMBL" id="VIWY01000005">
    <property type="protein sequence ID" value="TWG12675.1"/>
    <property type="molecule type" value="Genomic_DNA"/>
</dbReference>
<keyword evidence="3" id="KW-1185">Reference proteome</keyword>
<accession>A0A561VM34</accession>
<dbReference type="AlphaFoldDB" id="A0A561VM34"/>
<protein>
    <recommendedName>
        <fullName evidence="4">WD40 repeat protein</fullName>
    </recommendedName>
</protein>
<reference evidence="2 3" key="1">
    <citation type="submission" date="2019-06" db="EMBL/GenBank/DDBJ databases">
        <title>Sequencing the genomes of 1000 actinobacteria strains.</title>
        <authorList>
            <person name="Klenk H.-P."/>
        </authorList>
    </citation>
    <scope>NUCLEOTIDE SEQUENCE [LARGE SCALE GENOMIC DNA]</scope>
    <source>
        <strain evidence="2 3">DSM 43866</strain>
    </source>
</reference>
<gene>
    <name evidence="2" type="ORF">FHX34_105542</name>
</gene>
<sequence length="426" mass="44098">MRRTPSARLCCCLTVTAALAAALPAPAHAAVLATRLVSVTPDGTQGEKDSLLPSADARGRFVVFESQASNLASDDDNGQYDVFLVDRATGSLELISRGADGRPLPGSSGGSQISADGRFVTYYSWTGTSAEPPRVYVYDRAARATTPVPTGAAGGTSPSISGDGRYVTFKSRSEDLVPDANGWYEDIFVHDRQTGATTIASRAADGAQGDRSSSRGVITADGRHLAFASDATNLVPGDTNDTEDIFLKDLTTGAVQRISVTGDGSQGTDFWIYSDPSVSADGRYVGYATTAAFAPDDTNDDIDVYLHDTGTGETTLVSRGHDGQPLDAGWASSPAVSGDGGSIAFWSSSGQVVADDTNLAGDLFVYDRAGGVTERVSVTGSGAQADGADSGVLSHDGRLVFYRAGAANLVPDDTNGADDIFVTSRS</sequence>
<name>A0A561VM34_ACTTI</name>
<evidence type="ECO:0000313" key="3">
    <source>
        <dbReference type="Proteomes" id="UP000320239"/>
    </source>
</evidence>
<evidence type="ECO:0000256" key="1">
    <source>
        <dbReference type="SAM" id="SignalP"/>
    </source>
</evidence>
<dbReference type="OrthoDB" id="39703at2"/>
<feature type="signal peptide" evidence="1">
    <location>
        <begin position="1"/>
        <end position="29"/>
    </location>
</feature>
<feature type="chain" id="PRO_5021860996" description="WD40 repeat protein" evidence="1">
    <location>
        <begin position="30"/>
        <end position="426"/>
    </location>
</feature>
<dbReference type="RefSeq" id="WP_122978773.1">
    <property type="nucleotide sequence ID" value="NZ_BOMX01000088.1"/>
</dbReference>
<dbReference type="SUPFAM" id="SSF82171">
    <property type="entry name" value="DPP6 N-terminal domain-like"/>
    <property type="match status" value="1"/>
</dbReference>
<evidence type="ECO:0008006" key="4">
    <source>
        <dbReference type="Google" id="ProtNLM"/>
    </source>
</evidence>
<keyword evidence="1" id="KW-0732">Signal</keyword>
<dbReference type="InterPro" id="IPR015943">
    <property type="entry name" value="WD40/YVTN_repeat-like_dom_sf"/>
</dbReference>
<dbReference type="Gene3D" id="2.120.10.30">
    <property type="entry name" value="TolB, C-terminal domain"/>
    <property type="match status" value="1"/>
</dbReference>
<evidence type="ECO:0000313" key="2">
    <source>
        <dbReference type="EMBL" id="TWG12675.1"/>
    </source>
</evidence>
<dbReference type="Proteomes" id="UP000320239">
    <property type="component" value="Unassembled WGS sequence"/>
</dbReference>